<proteinExistence type="predicted"/>
<evidence type="ECO:0000313" key="2">
    <source>
        <dbReference type="Proteomes" id="UP000030641"/>
    </source>
</evidence>
<protein>
    <recommendedName>
        <fullName evidence="3">BTB domain-containing protein</fullName>
    </recommendedName>
</protein>
<evidence type="ECO:0008006" key="3">
    <source>
        <dbReference type="Google" id="ProtNLM"/>
    </source>
</evidence>
<dbReference type="PANTHER" id="PTHR47843">
    <property type="entry name" value="BTB DOMAIN-CONTAINING PROTEIN-RELATED"/>
    <property type="match status" value="1"/>
</dbReference>
<dbReference type="Gene3D" id="3.30.710.10">
    <property type="entry name" value="Potassium Channel Kv1.1, Chain A"/>
    <property type="match status" value="1"/>
</dbReference>
<dbReference type="HOGENOM" id="CLU_068279_5_2_1"/>
<dbReference type="RefSeq" id="XP_013348645.1">
    <property type="nucleotide sequence ID" value="XM_013493191.1"/>
</dbReference>
<gene>
    <name evidence="1" type="ORF">AUEXF2481DRAFT_34340</name>
</gene>
<dbReference type="InterPro" id="IPR011333">
    <property type="entry name" value="SKP1/BTB/POZ_sf"/>
</dbReference>
<dbReference type="AlphaFoldDB" id="A0A074ZPC2"/>
<accession>A0A074ZPC2</accession>
<evidence type="ECO:0000313" key="1">
    <source>
        <dbReference type="EMBL" id="KER00152.1"/>
    </source>
</evidence>
<dbReference type="InParanoid" id="A0A074ZPC2"/>
<reference evidence="1 2" key="1">
    <citation type="journal article" date="2014" name="BMC Genomics">
        <title>Genome sequencing of four Aureobasidium pullulans varieties: biotechnological potential, stress tolerance, and description of new species.</title>
        <authorList>
            <person name="Gostin Ar C."/>
            <person name="Ohm R.A."/>
            <person name="Kogej T."/>
            <person name="Sonjak S."/>
            <person name="Turk M."/>
            <person name="Zajc J."/>
            <person name="Zalar P."/>
            <person name="Grube M."/>
            <person name="Sun H."/>
            <person name="Han J."/>
            <person name="Sharma A."/>
            <person name="Chiniquy J."/>
            <person name="Ngan C.Y."/>
            <person name="Lipzen A."/>
            <person name="Barry K."/>
            <person name="Grigoriev I.V."/>
            <person name="Gunde-Cimerman N."/>
        </authorList>
    </citation>
    <scope>NUCLEOTIDE SEQUENCE [LARGE SCALE GENOMIC DNA]</scope>
    <source>
        <strain evidence="1 2">EXF-2481</strain>
    </source>
</reference>
<dbReference type="Proteomes" id="UP000030641">
    <property type="component" value="Unassembled WGS sequence"/>
</dbReference>
<dbReference type="OrthoDB" id="194443at2759"/>
<organism evidence="1 2">
    <name type="scientific">Aureobasidium subglaciale (strain EXF-2481)</name>
    <name type="common">Aureobasidium pullulans var. subglaciale</name>
    <dbReference type="NCBI Taxonomy" id="1043005"/>
    <lineage>
        <taxon>Eukaryota</taxon>
        <taxon>Fungi</taxon>
        <taxon>Dikarya</taxon>
        <taxon>Ascomycota</taxon>
        <taxon>Pezizomycotina</taxon>
        <taxon>Dothideomycetes</taxon>
        <taxon>Dothideomycetidae</taxon>
        <taxon>Dothideales</taxon>
        <taxon>Saccotheciaceae</taxon>
        <taxon>Aureobasidium</taxon>
    </lineage>
</organism>
<sequence length="284" mass="32332">MASDTSRRRSWRHKLSFLLRLNKEHRQRPAYESNEKLATTAESISNSPCYTTKTIATSIPSTKLPAECRKEIISMVFGQHTSTPQEFHIHKDVLCFWSDYYRTAAGAFTSEPSSITSSLPNESAYIFGVFEIFCYTNELTDKHGISRINLGFDTLCALWIFGSRYSAPALQNAVMTNILVKSDTENVIPCRMLNYVYENTMRGSPLRAFFVDRMAFSNGVKEYVLNNEERWTKEILRDLLVTVSGLGKEEKDRNDLPRGRYGCYYHIHNEGERCGSAAPIGKAT</sequence>
<dbReference type="EMBL" id="KL584749">
    <property type="protein sequence ID" value="KER00152.1"/>
    <property type="molecule type" value="Genomic_DNA"/>
</dbReference>
<dbReference type="PANTHER" id="PTHR47843:SF2">
    <property type="entry name" value="BTB DOMAIN-CONTAINING PROTEIN"/>
    <property type="match status" value="1"/>
</dbReference>
<dbReference type="SUPFAM" id="SSF54695">
    <property type="entry name" value="POZ domain"/>
    <property type="match status" value="1"/>
</dbReference>
<name>A0A074ZPC2_AURSE</name>
<dbReference type="OMA" id="WETINMS"/>
<keyword evidence="2" id="KW-1185">Reference proteome</keyword>
<dbReference type="GeneID" id="25365050"/>